<dbReference type="NCBIfam" id="TIGR00104">
    <property type="entry name" value="tRNA_TsaA"/>
    <property type="match status" value="1"/>
</dbReference>
<protein>
    <submittedName>
        <fullName evidence="5">tRNA (Adenine(37)-N6)-methyltransferase</fullName>
    </submittedName>
</protein>
<dbReference type="InterPro" id="IPR023370">
    <property type="entry name" value="TrmO-like_N"/>
</dbReference>
<dbReference type="PANTHER" id="PTHR12818:SF0">
    <property type="entry name" value="TRNA (ADENINE(37)-N6)-METHYLTRANSFERASE"/>
    <property type="match status" value="1"/>
</dbReference>
<comment type="similarity">
    <text evidence="2">Belongs to the tRNA methyltransferase O family.</text>
</comment>
<keyword evidence="5" id="KW-0808">Transferase</keyword>
<sequence>MAGGLGAAGAMAAFVGCGVSVAYLMYRCRELRTELEHCEELRAAERRGRTEAEKKLRQLRKKFQGTGGSVEVAKGEAAASALGSSEADESYPMRPIGYMRTCFSRRSGTPRQPHLVPAAKGLLKLKTKLPKDIMSGLQGYSHCWILYIFHENTNLGTEWERMKGKVQVPRLDGGRVGVLATRSPHRPNAIGLSSAKIDSVQDKCLIVSGLDLVDGSPVLDIKPYVPFCDVIESAATPAWVGRAVEHEPLHISSVVITDKAMRKLRFCWDNLGKSGDQAGTLKELYNDFGDLVRLLNQVLGRDIRSVYQRTSDEAKRDPVVYHLHLLGCIDVEYVVEDTKSKTIEILDAHLRLTGHDDDGGRIGREVVYYEAIAEEVSVSCHEDLRLDVLQTFERVWSSPKATLCFSLVTYKYLLGKGHRGKKRDKYTRVLLTGMRHLFWSDLHTEAKRFRSLFGFLSDDVVLSDGGLDKLSSSAQLECAQLVARFSLYYFGPRKVAQTVYSFPASASVRSLSLDFFLKEIAGVLRKIKVEGVIITYLSSLVRLHELIPFSTLSLATTARVQEVLFTLSQPGGPYYAPKAVRVQARNSFSKIYPHGKRMRALFKILTSILHPAYSVNAMLSNISTLLGRICSTWPWERLGATCRDLVRRVSGPRGPSRRAVD</sequence>
<evidence type="ECO:0000256" key="1">
    <source>
        <dbReference type="ARBA" id="ARBA00022691"/>
    </source>
</evidence>
<evidence type="ECO:0000256" key="2">
    <source>
        <dbReference type="ARBA" id="ARBA00033753"/>
    </source>
</evidence>
<organism evidence="5 6">
    <name type="scientific">Chloropicon primus</name>
    <dbReference type="NCBI Taxonomy" id="1764295"/>
    <lineage>
        <taxon>Eukaryota</taxon>
        <taxon>Viridiplantae</taxon>
        <taxon>Chlorophyta</taxon>
        <taxon>Chloropicophyceae</taxon>
        <taxon>Chloropicales</taxon>
        <taxon>Chloropicaceae</taxon>
        <taxon>Chloropicon</taxon>
    </lineage>
</organism>
<dbReference type="FunFam" id="2.40.30.70:FF:000003">
    <property type="entry name" value="tRNA (Adenine(37)-N6)-methyltransferase isoform A"/>
    <property type="match status" value="1"/>
</dbReference>
<dbReference type="SUPFAM" id="SSF118196">
    <property type="entry name" value="YaeB-like"/>
    <property type="match status" value="1"/>
</dbReference>
<keyword evidence="6" id="KW-1185">Reference proteome</keyword>
<dbReference type="Proteomes" id="UP000316726">
    <property type="component" value="Chromosome 14"/>
</dbReference>
<keyword evidence="3" id="KW-0812">Transmembrane</keyword>
<gene>
    <name evidence="5" type="ORF">A3770_14p72750</name>
</gene>
<dbReference type="Pfam" id="PF01980">
    <property type="entry name" value="TrmO_N"/>
    <property type="match status" value="1"/>
</dbReference>
<dbReference type="CDD" id="cd09281">
    <property type="entry name" value="UPF0066"/>
    <property type="match status" value="1"/>
</dbReference>
<feature type="transmembrane region" description="Helical" evidence="3">
    <location>
        <begin position="6"/>
        <end position="26"/>
    </location>
</feature>
<dbReference type="AlphaFoldDB" id="A0A5B8MWE6"/>
<dbReference type="GO" id="GO:0032259">
    <property type="term" value="P:methylation"/>
    <property type="evidence" value="ECO:0007669"/>
    <property type="project" value="UniProtKB-KW"/>
</dbReference>
<evidence type="ECO:0000313" key="5">
    <source>
        <dbReference type="EMBL" id="QDZ24757.1"/>
    </source>
</evidence>
<keyword evidence="3" id="KW-0472">Membrane</keyword>
<dbReference type="PANTHER" id="PTHR12818">
    <property type="entry name" value="TRNA (ADENINE(37)-N6)-METHYLTRANSFERASE"/>
    <property type="match status" value="1"/>
</dbReference>
<feature type="domain" description="TsaA-like" evidence="4">
    <location>
        <begin position="93"/>
        <end position="233"/>
    </location>
</feature>
<keyword evidence="1" id="KW-0949">S-adenosyl-L-methionine</keyword>
<evidence type="ECO:0000313" key="6">
    <source>
        <dbReference type="Proteomes" id="UP000316726"/>
    </source>
</evidence>
<keyword evidence="3" id="KW-1133">Transmembrane helix</keyword>
<dbReference type="OrthoDB" id="4882at2759"/>
<dbReference type="PROSITE" id="PS51668">
    <property type="entry name" value="TSAA_2"/>
    <property type="match status" value="1"/>
</dbReference>
<dbReference type="EMBL" id="CP031047">
    <property type="protein sequence ID" value="QDZ24757.1"/>
    <property type="molecule type" value="Genomic_DNA"/>
</dbReference>
<dbReference type="InterPro" id="IPR036414">
    <property type="entry name" value="YaeB_N_sf"/>
</dbReference>
<dbReference type="Gene3D" id="2.40.30.70">
    <property type="entry name" value="YaeB-like"/>
    <property type="match status" value="1"/>
</dbReference>
<dbReference type="InterPro" id="IPR040372">
    <property type="entry name" value="YaeB-like"/>
</dbReference>
<name>A0A5B8MWE6_9CHLO</name>
<proteinExistence type="inferred from homology"/>
<evidence type="ECO:0000256" key="3">
    <source>
        <dbReference type="SAM" id="Phobius"/>
    </source>
</evidence>
<accession>A0A5B8MWE6</accession>
<keyword evidence="5" id="KW-0489">Methyltransferase</keyword>
<dbReference type="InterPro" id="IPR036413">
    <property type="entry name" value="YaeB-like_sf"/>
</dbReference>
<dbReference type="GO" id="GO:0008168">
    <property type="term" value="F:methyltransferase activity"/>
    <property type="evidence" value="ECO:0007669"/>
    <property type="project" value="UniProtKB-KW"/>
</dbReference>
<evidence type="ECO:0000259" key="4">
    <source>
        <dbReference type="PROSITE" id="PS51668"/>
    </source>
</evidence>
<reference evidence="5 6" key="1">
    <citation type="submission" date="2018-07" db="EMBL/GenBank/DDBJ databases">
        <title>The complete nuclear genome of the prasinophyte Chloropicon primus (CCMP1205).</title>
        <authorList>
            <person name="Pombert J.-F."/>
            <person name="Otis C."/>
            <person name="Turmel M."/>
            <person name="Lemieux C."/>
        </authorList>
    </citation>
    <scope>NUCLEOTIDE SEQUENCE [LARGE SCALE GENOMIC DNA]</scope>
    <source>
        <strain evidence="5 6">CCMP1205</strain>
    </source>
</reference>